<dbReference type="RefSeq" id="WP_042408296.1">
    <property type="nucleotide sequence ID" value="NZ_CBYN010000078.1"/>
</dbReference>
<evidence type="ECO:0000313" key="3">
    <source>
        <dbReference type="EMBL" id="WCZ38013.1"/>
    </source>
</evidence>
<comment type="similarity">
    <text evidence="1">Belongs to the asp23 family.</text>
</comment>
<organism evidence="3 4">
    <name type="scientific">Corynebacterium jeddahense</name>
    <dbReference type="NCBI Taxonomy" id="1414719"/>
    <lineage>
        <taxon>Bacteria</taxon>
        <taxon>Bacillati</taxon>
        <taxon>Actinomycetota</taxon>
        <taxon>Actinomycetes</taxon>
        <taxon>Mycobacteriales</taxon>
        <taxon>Corynebacteriaceae</taxon>
        <taxon>Corynebacterium</taxon>
    </lineage>
</organism>
<dbReference type="Proteomes" id="UP001218071">
    <property type="component" value="Chromosome"/>
</dbReference>
<name>A0ABY7UKD5_9CORY</name>
<evidence type="ECO:0000256" key="1">
    <source>
        <dbReference type="ARBA" id="ARBA00005721"/>
    </source>
</evidence>
<dbReference type="Pfam" id="PF03780">
    <property type="entry name" value="Asp23"/>
    <property type="match status" value="1"/>
</dbReference>
<evidence type="ECO:0000256" key="2">
    <source>
        <dbReference type="SAM" id="MobiDB-lite"/>
    </source>
</evidence>
<protein>
    <recommendedName>
        <fullName evidence="5">Asp23/Gls24 family envelope stress response protein</fullName>
    </recommendedName>
</protein>
<dbReference type="EMBL" id="CP063194">
    <property type="protein sequence ID" value="WCZ38013.1"/>
    <property type="molecule type" value="Genomic_DNA"/>
</dbReference>
<accession>A0ABY7UKD5</accession>
<gene>
    <name evidence="3" type="ORF">CJEDD_01950</name>
</gene>
<reference evidence="3 4" key="1">
    <citation type="submission" date="2020-10" db="EMBL/GenBank/DDBJ databases">
        <title>Complete genome sequence of Corynebacterium jeddahense DSM 45997, type strain of Corynebacterium jeddahense.</title>
        <authorList>
            <person name="Busche T."/>
            <person name="Kalinowski J."/>
            <person name="Ruckert C."/>
        </authorList>
    </citation>
    <scope>NUCLEOTIDE SEQUENCE [LARGE SCALE GENOMIC DNA]</scope>
    <source>
        <strain evidence="3 4">DSM 45997</strain>
    </source>
</reference>
<evidence type="ECO:0008006" key="5">
    <source>
        <dbReference type="Google" id="ProtNLM"/>
    </source>
</evidence>
<evidence type="ECO:0000313" key="4">
    <source>
        <dbReference type="Proteomes" id="UP001218071"/>
    </source>
</evidence>
<sequence>MDTTFYHISERTVERVAEVAASTVPGCRTLDAKLAGLAGKSFPRVNVRLDQTSGTAAIDAEIATLYPAPVAAISDAVRATIIAHVRTLTGLDVSRVSIDVANVESLGTRVTWDEVAEHEAFVIPTPIQVSPTHVVHPVTSERRELDPVVARSLVDDMRNVVVPAPPAVEHPETPAPVTPESVDVPVPVEPVAPDVPAPARLVPVTTHPTEARVPFPPEPVRPWMPQAREPQPRHPRVPAPKPLDRISIQRFARPIDVSAPSIKPLEQITVRSDQPKPITVERHQLQPITVERHPLTPIEIVPVQRSVPASRPAPAAVIVPVPPAPKPLKEIKIEPVVKYHDR</sequence>
<proteinExistence type="inferred from homology"/>
<dbReference type="InterPro" id="IPR005531">
    <property type="entry name" value="Asp23"/>
</dbReference>
<keyword evidence="4" id="KW-1185">Reference proteome</keyword>
<feature type="region of interest" description="Disordered" evidence="2">
    <location>
        <begin position="209"/>
        <end position="241"/>
    </location>
</feature>